<dbReference type="EMBL" id="UINC01072417">
    <property type="protein sequence ID" value="SVC08040.1"/>
    <property type="molecule type" value="Genomic_DNA"/>
</dbReference>
<evidence type="ECO:0000313" key="1">
    <source>
        <dbReference type="EMBL" id="SVC08040.1"/>
    </source>
</evidence>
<organism evidence="1">
    <name type="scientific">marine metagenome</name>
    <dbReference type="NCBI Taxonomy" id="408172"/>
    <lineage>
        <taxon>unclassified sequences</taxon>
        <taxon>metagenomes</taxon>
        <taxon>ecological metagenomes</taxon>
    </lineage>
</organism>
<sequence length="68" mass="7333">MIIMVLLVKPMHSFSQSTVTQSGVDPLAIQLNEIRWGRPGGGNGFPIGVQTSRQGIDLETGGITYYAK</sequence>
<dbReference type="AlphaFoldDB" id="A0A382J7J1"/>
<name>A0A382J7J1_9ZZZZ</name>
<accession>A0A382J7J1</accession>
<reference evidence="1" key="1">
    <citation type="submission" date="2018-05" db="EMBL/GenBank/DDBJ databases">
        <authorList>
            <person name="Lanie J.A."/>
            <person name="Ng W.-L."/>
            <person name="Kazmierczak K.M."/>
            <person name="Andrzejewski T.M."/>
            <person name="Davidsen T.M."/>
            <person name="Wayne K.J."/>
            <person name="Tettelin H."/>
            <person name="Glass J.I."/>
            <person name="Rusch D."/>
            <person name="Podicherti R."/>
            <person name="Tsui H.-C.T."/>
            <person name="Winkler M.E."/>
        </authorList>
    </citation>
    <scope>NUCLEOTIDE SEQUENCE</scope>
</reference>
<feature type="non-terminal residue" evidence="1">
    <location>
        <position position="68"/>
    </location>
</feature>
<proteinExistence type="predicted"/>
<protein>
    <submittedName>
        <fullName evidence="1">Uncharacterized protein</fullName>
    </submittedName>
</protein>
<gene>
    <name evidence="1" type="ORF">METZ01_LOCUS260894</name>
</gene>